<evidence type="ECO:0000313" key="2">
    <source>
        <dbReference type="Proteomes" id="UP000813444"/>
    </source>
</evidence>
<protein>
    <submittedName>
        <fullName evidence="1">Uncharacterized protein</fullName>
    </submittedName>
</protein>
<keyword evidence="2" id="KW-1185">Reference proteome</keyword>
<name>A0A8K0WM68_9HYPO</name>
<proteinExistence type="predicted"/>
<reference evidence="1" key="1">
    <citation type="journal article" date="2021" name="Nat. Commun.">
        <title>Genetic determinants of endophytism in the Arabidopsis root mycobiome.</title>
        <authorList>
            <person name="Mesny F."/>
            <person name="Miyauchi S."/>
            <person name="Thiergart T."/>
            <person name="Pickel B."/>
            <person name="Atanasova L."/>
            <person name="Karlsson M."/>
            <person name="Huettel B."/>
            <person name="Barry K.W."/>
            <person name="Haridas S."/>
            <person name="Chen C."/>
            <person name="Bauer D."/>
            <person name="Andreopoulos W."/>
            <person name="Pangilinan J."/>
            <person name="LaButti K."/>
            <person name="Riley R."/>
            <person name="Lipzen A."/>
            <person name="Clum A."/>
            <person name="Drula E."/>
            <person name="Henrissat B."/>
            <person name="Kohler A."/>
            <person name="Grigoriev I.V."/>
            <person name="Martin F.M."/>
            <person name="Hacquard S."/>
        </authorList>
    </citation>
    <scope>NUCLEOTIDE SEQUENCE</scope>
    <source>
        <strain evidence="1">MPI-CAGE-CH-0235</strain>
    </source>
</reference>
<feature type="non-terminal residue" evidence="1">
    <location>
        <position position="74"/>
    </location>
</feature>
<evidence type="ECO:0000313" key="1">
    <source>
        <dbReference type="EMBL" id="KAH7308375.1"/>
    </source>
</evidence>
<dbReference type="Proteomes" id="UP000813444">
    <property type="component" value="Unassembled WGS sequence"/>
</dbReference>
<organism evidence="1 2">
    <name type="scientific">Stachybotrys elegans</name>
    <dbReference type="NCBI Taxonomy" id="80388"/>
    <lineage>
        <taxon>Eukaryota</taxon>
        <taxon>Fungi</taxon>
        <taxon>Dikarya</taxon>
        <taxon>Ascomycota</taxon>
        <taxon>Pezizomycotina</taxon>
        <taxon>Sordariomycetes</taxon>
        <taxon>Hypocreomycetidae</taxon>
        <taxon>Hypocreales</taxon>
        <taxon>Stachybotryaceae</taxon>
        <taxon>Stachybotrys</taxon>
    </lineage>
</organism>
<sequence length="74" mass="8377">MIKRSQLLCLPNKRPFDLNNPILSGCGLDNDCWITWDRIKTFWLPVNFRPTSQHSLAISESRVGIGSASGRVTF</sequence>
<accession>A0A8K0WM68</accession>
<dbReference type="AlphaFoldDB" id="A0A8K0WM68"/>
<comment type="caution">
    <text evidence="1">The sequence shown here is derived from an EMBL/GenBank/DDBJ whole genome shotgun (WGS) entry which is preliminary data.</text>
</comment>
<gene>
    <name evidence="1" type="ORF">B0I35DRAFT_441752</name>
</gene>
<dbReference type="EMBL" id="JAGPNK010000015">
    <property type="protein sequence ID" value="KAH7308375.1"/>
    <property type="molecule type" value="Genomic_DNA"/>
</dbReference>